<reference evidence="1" key="1">
    <citation type="journal article" date="1999" name="Proc. Natl. Acad. Sci. U.S.A.">
        <title>The poly(A)-limiting element is a conserved cis-acting sequence that regulates poly(A) tail length on nuclear pre-mRNAs.</title>
        <authorList>
            <person name="Gu H."/>
            <person name="Das Gupta J."/>
            <person name="Schoenberg D.R."/>
        </authorList>
    </citation>
    <scope>NUCLEOTIDE SEQUENCE</scope>
</reference>
<feature type="non-terminal residue" evidence="1">
    <location>
        <position position="1"/>
    </location>
</feature>
<organism evidence="1">
    <name type="scientific">Xenopus laevis</name>
    <name type="common">African clawed frog</name>
    <dbReference type="NCBI Taxonomy" id="8355"/>
    <lineage>
        <taxon>Eukaryota</taxon>
        <taxon>Metazoa</taxon>
        <taxon>Chordata</taxon>
        <taxon>Craniata</taxon>
        <taxon>Vertebrata</taxon>
        <taxon>Euteleostomi</taxon>
        <taxon>Amphibia</taxon>
        <taxon>Batrachia</taxon>
        <taxon>Anura</taxon>
        <taxon>Pipoidea</taxon>
        <taxon>Pipidae</taxon>
        <taxon>Xenopodinae</taxon>
        <taxon>Xenopus</taxon>
        <taxon>Xenopus</taxon>
    </lineage>
</organism>
<evidence type="ECO:0000313" key="1">
    <source>
        <dbReference type="EMBL" id="AAD40639.1"/>
    </source>
</evidence>
<accession>Q9W7A1</accession>
<name>Q9W7A1_XENLA</name>
<dbReference type="EMBL" id="AF139169">
    <property type="protein sequence ID" value="AAD40639.1"/>
    <property type="molecule type" value="Genomic_DNA"/>
</dbReference>
<sequence>KKTTMQEFLGDKYHTAVTSLNKCSTTKSGSWLPAQFHSCMNKCIMVDCPVSII</sequence>
<dbReference type="AlphaFoldDB" id="Q9W7A1"/>
<protein>
    <submittedName>
        <fullName evidence="1">Transferrin</fullName>
    </submittedName>
</protein>
<proteinExistence type="predicted"/>